<keyword evidence="1" id="KW-0723">Serine/threonine-protein kinase</keyword>
<feature type="domain" description="FHA" evidence="7">
    <location>
        <begin position="339"/>
        <end position="401"/>
    </location>
</feature>
<dbReference type="HOGENOM" id="CLU_646654_0_0_10"/>
<dbReference type="Pfam" id="PF00498">
    <property type="entry name" value="FHA"/>
    <property type="match status" value="1"/>
</dbReference>
<dbReference type="PROSITE" id="PS50011">
    <property type="entry name" value="PROTEIN_KINASE_DOM"/>
    <property type="match status" value="1"/>
</dbReference>
<dbReference type="PROSITE" id="PS00107">
    <property type="entry name" value="PROTEIN_KINASE_ATP"/>
    <property type="match status" value="1"/>
</dbReference>
<keyword evidence="2" id="KW-0808">Transferase</keyword>
<proteinExistence type="predicted"/>
<dbReference type="PATRIC" id="fig|742817.3.peg.801"/>
<dbReference type="GO" id="GO:0004674">
    <property type="term" value="F:protein serine/threonine kinase activity"/>
    <property type="evidence" value="ECO:0007669"/>
    <property type="project" value="UniProtKB-KW"/>
</dbReference>
<keyword evidence="3 6" id="KW-0547">Nucleotide-binding</keyword>
<evidence type="ECO:0000313" key="9">
    <source>
        <dbReference type="EMBL" id="EHP49963.1"/>
    </source>
</evidence>
<protein>
    <recommendedName>
        <fullName evidence="11">FHA domain-containing protein</fullName>
    </recommendedName>
</protein>
<evidence type="ECO:0000259" key="7">
    <source>
        <dbReference type="PROSITE" id="PS50006"/>
    </source>
</evidence>
<feature type="domain" description="Protein kinase" evidence="8">
    <location>
        <begin position="22"/>
        <end position="291"/>
    </location>
</feature>
<dbReference type="InterPro" id="IPR000253">
    <property type="entry name" value="FHA_dom"/>
</dbReference>
<dbReference type="RefSeq" id="WP_009135897.1">
    <property type="nucleotide sequence ID" value="NZ_JH594596.1"/>
</dbReference>
<dbReference type="SMART" id="SM00220">
    <property type="entry name" value="S_TKc"/>
    <property type="match status" value="1"/>
</dbReference>
<dbReference type="SUPFAM" id="SSF56112">
    <property type="entry name" value="Protein kinase-like (PK-like)"/>
    <property type="match status" value="1"/>
</dbReference>
<dbReference type="STRING" id="742817.HMPREF9449_00749"/>
<evidence type="ECO:0000256" key="3">
    <source>
        <dbReference type="ARBA" id="ARBA00022741"/>
    </source>
</evidence>
<feature type="binding site" evidence="6">
    <location>
        <position position="50"/>
    </location>
    <ligand>
        <name>ATP</name>
        <dbReference type="ChEBI" id="CHEBI:30616"/>
    </ligand>
</feature>
<name>H1DER3_9BACT</name>
<dbReference type="InterPro" id="IPR008984">
    <property type="entry name" value="SMAD_FHA_dom_sf"/>
</dbReference>
<dbReference type="SMART" id="SM00240">
    <property type="entry name" value="FHA"/>
    <property type="match status" value="1"/>
</dbReference>
<keyword evidence="10" id="KW-1185">Reference proteome</keyword>
<gene>
    <name evidence="9" type="ORF">HMPREF9449_00749</name>
</gene>
<comment type="caution">
    <text evidence="9">The sequence shown here is derived from an EMBL/GenBank/DDBJ whole genome shotgun (WGS) entry which is preliminary data.</text>
</comment>
<reference evidence="9 10" key="1">
    <citation type="submission" date="2012-01" db="EMBL/GenBank/DDBJ databases">
        <title>The Genome Sequence of Odoribacter laneus YIT 12061.</title>
        <authorList>
            <consortium name="The Broad Institute Genome Sequencing Platform"/>
            <person name="Earl A."/>
            <person name="Ward D."/>
            <person name="Feldgarden M."/>
            <person name="Gevers D."/>
            <person name="Morotomi M."/>
            <person name="Young S.K."/>
            <person name="Zeng Q."/>
            <person name="Gargeya S."/>
            <person name="Fitzgerald M."/>
            <person name="Haas B."/>
            <person name="Abouelleil A."/>
            <person name="Alvarado L."/>
            <person name="Arachchi H.M."/>
            <person name="Berlin A."/>
            <person name="Chapman S.B."/>
            <person name="Gearin G."/>
            <person name="Goldberg J."/>
            <person name="Griggs A."/>
            <person name="Gujja S."/>
            <person name="Hansen M."/>
            <person name="Heiman D."/>
            <person name="Howarth C."/>
            <person name="Larimer J."/>
            <person name="Lui A."/>
            <person name="MacDonald P.J.P."/>
            <person name="McCowen C."/>
            <person name="Montmayeur A."/>
            <person name="Murphy C."/>
            <person name="Neiman D."/>
            <person name="Pearson M."/>
            <person name="Priest M."/>
            <person name="Roberts A."/>
            <person name="Saif S."/>
            <person name="Shea T."/>
            <person name="Sisk P."/>
            <person name="Stolte C."/>
            <person name="Sykes S."/>
            <person name="Wortman J."/>
            <person name="Nusbaum C."/>
            <person name="Birren B."/>
        </authorList>
    </citation>
    <scope>NUCLEOTIDE SEQUENCE [LARGE SCALE GENOMIC DNA]</scope>
    <source>
        <strain evidence="9 10">YIT 12061</strain>
    </source>
</reference>
<dbReference type="CDD" id="cd14014">
    <property type="entry name" value="STKc_PknB_like"/>
    <property type="match status" value="1"/>
</dbReference>
<dbReference type="eggNOG" id="COG0515">
    <property type="taxonomic scope" value="Bacteria"/>
</dbReference>
<evidence type="ECO:0000256" key="2">
    <source>
        <dbReference type="ARBA" id="ARBA00022679"/>
    </source>
</evidence>
<dbReference type="SUPFAM" id="SSF49879">
    <property type="entry name" value="SMAD/FHA domain"/>
    <property type="match status" value="1"/>
</dbReference>
<dbReference type="InterPro" id="IPR000719">
    <property type="entry name" value="Prot_kinase_dom"/>
</dbReference>
<dbReference type="Gene3D" id="2.60.200.20">
    <property type="match status" value="1"/>
</dbReference>
<keyword evidence="4" id="KW-0418">Kinase</keyword>
<accession>H1DER3</accession>
<evidence type="ECO:0000313" key="10">
    <source>
        <dbReference type="Proteomes" id="UP000004892"/>
    </source>
</evidence>
<evidence type="ECO:0000256" key="5">
    <source>
        <dbReference type="ARBA" id="ARBA00022840"/>
    </source>
</evidence>
<evidence type="ECO:0000256" key="1">
    <source>
        <dbReference type="ARBA" id="ARBA00022527"/>
    </source>
</evidence>
<dbReference type="InterPro" id="IPR017441">
    <property type="entry name" value="Protein_kinase_ATP_BS"/>
</dbReference>
<dbReference type="Gene3D" id="1.10.510.10">
    <property type="entry name" value="Transferase(Phosphotransferase) domain 1"/>
    <property type="match status" value="1"/>
</dbReference>
<keyword evidence="5 6" id="KW-0067">ATP-binding</keyword>
<evidence type="ECO:0000256" key="6">
    <source>
        <dbReference type="PROSITE-ProRule" id="PRU10141"/>
    </source>
</evidence>
<evidence type="ECO:0000256" key="4">
    <source>
        <dbReference type="ARBA" id="ARBA00022777"/>
    </source>
</evidence>
<dbReference type="CDD" id="cd00060">
    <property type="entry name" value="FHA"/>
    <property type="match status" value="1"/>
</dbReference>
<evidence type="ECO:0008006" key="11">
    <source>
        <dbReference type="Google" id="ProtNLM"/>
    </source>
</evidence>
<dbReference type="GO" id="GO:0005524">
    <property type="term" value="F:ATP binding"/>
    <property type="evidence" value="ECO:0007669"/>
    <property type="project" value="UniProtKB-UniRule"/>
</dbReference>
<organism evidence="9 10">
    <name type="scientific">Odoribacter laneus YIT 12061</name>
    <dbReference type="NCBI Taxonomy" id="742817"/>
    <lineage>
        <taxon>Bacteria</taxon>
        <taxon>Pseudomonadati</taxon>
        <taxon>Bacteroidota</taxon>
        <taxon>Bacteroidia</taxon>
        <taxon>Bacteroidales</taxon>
        <taxon>Odoribacteraceae</taxon>
        <taxon>Odoribacter</taxon>
    </lineage>
</organism>
<evidence type="ECO:0000259" key="8">
    <source>
        <dbReference type="PROSITE" id="PS50011"/>
    </source>
</evidence>
<dbReference type="EMBL" id="ADMC01000008">
    <property type="protein sequence ID" value="EHP49963.1"/>
    <property type="molecule type" value="Genomic_DNA"/>
</dbReference>
<dbReference type="Proteomes" id="UP000004892">
    <property type="component" value="Unassembled WGS sequence"/>
</dbReference>
<dbReference type="Pfam" id="PF00069">
    <property type="entry name" value="Pkinase"/>
    <property type="match status" value="1"/>
</dbReference>
<dbReference type="InterPro" id="IPR011009">
    <property type="entry name" value="Kinase-like_dom_sf"/>
</dbReference>
<dbReference type="GeneID" id="98068373"/>
<dbReference type="PROSITE" id="PS50006">
    <property type="entry name" value="FHA_DOMAIN"/>
    <property type="match status" value="1"/>
</dbReference>
<sequence>MSQTILAQRCNFKERDVIDRQYCVEKELGEGAFGKVFRVRKFNNDIYALKLLKLWEVHPDIRKQLVDRFDMEFETGQIDSNYLVHSIAHGMVEGNPYIVMEYCPGGDLIGCMRRKNVDWVKIAHQVLYGLRALHQCGKVHRDLKPENVLLNKSGTAVLTDFGISGDRNKRMTERNILGKPRQIFGTYAYMPPEQVKRNRGDATVLPTTDIFSFGVMMYQLLTGGNLPFGNLENENDLVVYLQNGERGIWDRTALHSSKWNNVLEGCLEPDFKRRLQSVDTVLELLPAGAFVEEEQLTDRQHRLHMIVRHGILLRIMQGEEYGKEYRLPELLARVGKRRLTLGRDEHNIIRIKEEESLYISRRHCTLEQEEEHWFIRDGQWIPETRQWRGSLNGTYVNSTPVSSEGMEFHPGDIISIGDVKLRVEGY</sequence>
<dbReference type="AlphaFoldDB" id="H1DER3"/>
<dbReference type="PANTHER" id="PTHR24351">
    <property type="entry name" value="RIBOSOMAL PROTEIN S6 KINASE"/>
    <property type="match status" value="1"/>
</dbReference>